<dbReference type="InterPro" id="IPR000531">
    <property type="entry name" value="Beta-barrel_TonB"/>
</dbReference>
<dbReference type="CDD" id="cd01347">
    <property type="entry name" value="ligand_gated_channel"/>
    <property type="match status" value="1"/>
</dbReference>
<dbReference type="Pfam" id="PF00593">
    <property type="entry name" value="TonB_dep_Rec_b-barrel"/>
    <property type="match status" value="1"/>
</dbReference>
<feature type="signal peptide" evidence="17">
    <location>
        <begin position="1"/>
        <end position="25"/>
    </location>
</feature>
<name>A0A0N1EP68_9GAMM</name>
<dbReference type="RefSeq" id="WP_054452520.1">
    <property type="nucleotide sequence ID" value="NZ_LHPH01000001.1"/>
</dbReference>
<comment type="subcellular location">
    <subcellularLocation>
        <location evidence="1 14">Cell outer membrane</location>
        <topology evidence="1 14">Multi-pass membrane protein</topology>
    </subcellularLocation>
</comment>
<dbReference type="InterPro" id="IPR010105">
    <property type="entry name" value="TonB_sidphr_rcpt"/>
</dbReference>
<dbReference type="InterPro" id="IPR039426">
    <property type="entry name" value="TonB-dep_rcpt-like"/>
</dbReference>
<dbReference type="OrthoDB" id="8663017at2"/>
<dbReference type="Gene3D" id="2.40.170.20">
    <property type="entry name" value="TonB-dependent receptor, beta-barrel domain"/>
    <property type="match status" value="1"/>
</dbReference>
<organism evidence="20 21">
    <name type="scientific">Pseudoalteromonas porphyrae</name>
    <dbReference type="NCBI Taxonomy" id="187330"/>
    <lineage>
        <taxon>Bacteria</taxon>
        <taxon>Pseudomonadati</taxon>
        <taxon>Pseudomonadota</taxon>
        <taxon>Gammaproteobacteria</taxon>
        <taxon>Alteromonadales</taxon>
        <taxon>Pseudoalteromonadaceae</taxon>
        <taxon>Pseudoalteromonas</taxon>
    </lineage>
</organism>
<keyword evidence="4 14" id="KW-1134">Transmembrane beta strand</keyword>
<feature type="short sequence motif" description="TonB C-terminal box" evidence="15">
    <location>
        <begin position="681"/>
        <end position="698"/>
    </location>
</feature>
<evidence type="ECO:0000256" key="14">
    <source>
        <dbReference type="PROSITE-ProRule" id="PRU01360"/>
    </source>
</evidence>
<dbReference type="Gene3D" id="2.170.130.10">
    <property type="entry name" value="TonB-dependent receptor, plug domain"/>
    <property type="match status" value="1"/>
</dbReference>
<keyword evidence="10 16" id="KW-0798">TonB box</keyword>
<dbReference type="Proteomes" id="UP000037848">
    <property type="component" value="Unassembled WGS sequence"/>
</dbReference>
<evidence type="ECO:0000256" key="7">
    <source>
        <dbReference type="ARBA" id="ARBA00022729"/>
    </source>
</evidence>
<evidence type="ECO:0000256" key="4">
    <source>
        <dbReference type="ARBA" id="ARBA00022452"/>
    </source>
</evidence>
<dbReference type="PANTHER" id="PTHR32552:SF74">
    <property type="entry name" value="HYDROXAMATE SIDEROPHORE RECEPTOR FHUE"/>
    <property type="match status" value="1"/>
</dbReference>
<dbReference type="EMBL" id="LHPH01000001">
    <property type="protein sequence ID" value="KPH65602.1"/>
    <property type="molecule type" value="Genomic_DNA"/>
</dbReference>
<evidence type="ECO:0000259" key="18">
    <source>
        <dbReference type="Pfam" id="PF00593"/>
    </source>
</evidence>
<keyword evidence="5" id="KW-0410">Iron transport</keyword>
<dbReference type="STRING" id="187330.AMS58_05135"/>
<reference evidence="20 21" key="1">
    <citation type="submission" date="2015-08" db="EMBL/GenBank/DDBJ databases">
        <title>Draft Genome Sequence of Pseudoalteromonas porphyrae UCD-SED14.</title>
        <authorList>
            <person name="Coil D.A."/>
            <person name="Jospin G."/>
            <person name="Lee R.D."/>
            <person name="Eisen J.A."/>
        </authorList>
    </citation>
    <scope>NUCLEOTIDE SEQUENCE [LARGE SCALE GENOMIC DNA]</scope>
    <source>
        <strain evidence="20 21">UCD-SED14</strain>
    </source>
</reference>
<evidence type="ECO:0000256" key="11">
    <source>
        <dbReference type="ARBA" id="ARBA00023136"/>
    </source>
</evidence>
<dbReference type="Pfam" id="PF07715">
    <property type="entry name" value="Plug"/>
    <property type="match status" value="1"/>
</dbReference>
<comment type="caution">
    <text evidence="20">The sequence shown here is derived from an EMBL/GenBank/DDBJ whole genome shotgun (WGS) entry which is preliminary data.</text>
</comment>
<dbReference type="InterPro" id="IPR036942">
    <property type="entry name" value="Beta-barrel_TonB_sf"/>
</dbReference>
<comment type="similarity">
    <text evidence="2 14 16">Belongs to the TonB-dependent receptor family.</text>
</comment>
<dbReference type="NCBIfam" id="TIGR01783">
    <property type="entry name" value="TonB-siderophor"/>
    <property type="match status" value="1"/>
</dbReference>
<dbReference type="GO" id="GO:0015891">
    <property type="term" value="P:siderophore transport"/>
    <property type="evidence" value="ECO:0007669"/>
    <property type="project" value="InterPro"/>
</dbReference>
<dbReference type="AlphaFoldDB" id="A0A0N1EP68"/>
<evidence type="ECO:0000256" key="9">
    <source>
        <dbReference type="ARBA" id="ARBA00023065"/>
    </source>
</evidence>
<evidence type="ECO:0000256" key="13">
    <source>
        <dbReference type="ARBA" id="ARBA00023237"/>
    </source>
</evidence>
<evidence type="ECO:0000256" key="17">
    <source>
        <dbReference type="SAM" id="SignalP"/>
    </source>
</evidence>
<accession>A0A0N1EP68</accession>
<keyword evidence="12" id="KW-0675">Receptor</keyword>
<proteinExistence type="inferred from homology"/>
<dbReference type="PROSITE" id="PS01156">
    <property type="entry name" value="TONB_DEPENDENT_REC_2"/>
    <property type="match status" value="1"/>
</dbReference>
<keyword evidence="3 14" id="KW-0813">Transport</keyword>
<dbReference type="InterPro" id="IPR010917">
    <property type="entry name" value="TonB_rcpt_CS"/>
</dbReference>
<feature type="chain" id="PRO_5005870572" description="TonB-dependent receptor" evidence="17">
    <location>
        <begin position="26"/>
        <end position="698"/>
    </location>
</feature>
<evidence type="ECO:0000256" key="10">
    <source>
        <dbReference type="ARBA" id="ARBA00023077"/>
    </source>
</evidence>
<sequence length="698" mass="76542">MKQFSKVAQAVGLGILVGTTGFAYADDVTKIDAKELEKIEVLGKHYRNIGATGLPLAIGDTPQAISLIDAEYIALYDLNSVGDALEHSAAIHTDPSPSGRDRFAYSRGFAMNRYLVDGMVSAGRTFQSSLLDASMFETVEVIRGSTGMLQEVGQPSGTVNLIQKRAQESFSGYVNAELGSWGKRRVEGDVTGALTNDGSVKARAVAVYETADSFQDRVNSARKVIYGTISAELTDDLSASVFWSQQEDELDEFSSGLPFSYSDGSAFNGDASHNDTPSWVYEDVNQDNVMVELQYTLNDDWSIQGRYHRSDVESDGIFFSGDSLPDAESGLYRSFINHSDRENESERAELNLTGNFTLLAREHNVTFSVADASFSELEKRAFPKNSPDINANDPSSSVSIPMPVFSEPSITNSEQESKNYRIAANLNVAEPINILLGANYKDIDSRAGAGHVLSDWVNNSDTSLYIGATYDVTEAVSVYSSYTDIFELQMVFDKNGNLLDPTVGKNKEIGARYSSLDGNLNIDLALFKINQENYAINDTSAAAARIYKTVDGVESKGYEIEISGYINDQWRASIAYSNLSLADNNEGRISKIVPDKVAKFNTDYEFDGLFAGLTLGGFINWTGERHGFILAPGKGFEYPQLSAYTVIGLVASYDVTDNLNVKANINNAFDKEYEGKVAWFSSRPGTPRNYSVQLNYRF</sequence>
<evidence type="ECO:0000256" key="3">
    <source>
        <dbReference type="ARBA" id="ARBA00022448"/>
    </source>
</evidence>
<keyword evidence="9" id="KW-0406">Ion transport</keyword>
<evidence type="ECO:0000256" key="8">
    <source>
        <dbReference type="ARBA" id="ARBA00023004"/>
    </source>
</evidence>
<feature type="domain" description="TonB-dependent receptor plug" evidence="19">
    <location>
        <begin position="60"/>
        <end position="158"/>
    </location>
</feature>
<dbReference type="InterPro" id="IPR037066">
    <property type="entry name" value="Plug_dom_sf"/>
</dbReference>
<keyword evidence="7 17" id="KW-0732">Signal</keyword>
<evidence type="ECO:0000256" key="12">
    <source>
        <dbReference type="ARBA" id="ARBA00023170"/>
    </source>
</evidence>
<evidence type="ECO:0000256" key="2">
    <source>
        <dbReference type="ARBA" id="ARBA00009810"/>
    </source>
</evidence>
<dbReference type="PANTHER" id="PTHR32552">
    <property type="entry name" value="FERRICHROME IRON RECEPTOR-RELATED"/>
    <property type="match status" value="1"/>
</dbReference>
<evidence type="ECO:0000313" key="21">
    <source>
        <dbReference type="Proteomes" id="UP000037848"/>
    </source>
</evidence>
<dbReference type="GO" id="GO:0009279">
    <property type="term" value="C:cell outer membrane"/>
    <property type="evidence" value="ECO:0007669"/>
    <property type="project" value="UniProtKB-SubCell"/>
</dbReference>
<dbReference type="InterPro" id="IPR012910">
    <property type="entry name" value="Plug_dom"/>
</dbReference>
<evidence type="ECO:0000256" key="6">
    <source>
        <dbReference type="ARBA" id="ARBA00022692"/>
    </source>
</evidence>
<gene>
    <name evidence="20" type="ORF">ADS77_01350</name>
</gene>
<dbReference type="PROSITE" id="PS52016">
    <property type="entry name" value="TONB_DEPENDENT_REC_3"/>
    <property type="match status" value="1"/>
</dbReference>
<keyword evidence="13 14" id="KW-0998">Cell outer membrane</keyword>
<evidence type="ECO:0000256" key="16">
    <source>
        <dbReference type="RuleBase" id="RU003357"/>
    </source>
</evidence>
<protein>
    <recommendedName>
        <fullName evidence="22">TonB-dependent receptor</fullName>
    </recommendedName>
</protein>
<feature type="domain" description="TonB-dependent receptor-like beta-barrel" evidence="18">
    <location>
        <begin position="258"/>
        <end position="667"/>
    </location>
</feature>
<evidence type="ECO:0000313" key="20">
    <source>
        <dbReference type="EMBL" id="KPH65602.1"/>
    </source>
</evidence>
<keyword evidence="21" id="KW-1185">Reference proteome</keyword>
<dbReference type="PATRIC" id="fig|187330.3.peg.281"/>
<evidence type="ECO:0000256" key="5">
    <source>
        <dbReference type="ARBA" id="ARBA00022496"/>
    </source>
</evidence>
<evidence type="ECO:0000256" key="1">
    <source>
        <dbReference type="ARBA" id="ARBA00004571"/>
    </source>
</evidence>
<keyword evidence="11 14" id="KW-0472">Membrane</keyword>
<dbReference type="GO" id="GO:0038023">
    <property type="term" value="F:signaling receptor activity"/>
    <property type="evidence" value="ECO:0007669"/>
    <property type="project" value="InterPro"/>
</dbReference>
<evidence type="ECO:0000256" key="15">
    <source>
        <dbReference type="PROSITE-ProRule" id="PRU10144"/>
    </source>
</evidence>
<dbReference type="SUPFAM" id="SSF56935">
    <property type="entry name" value="Porins"/>
    <property type="match status" value="1"/>
</dbReference>
<evidence type="ECO:0000259" key="19">
    <source>
        <dbReference type="Pfam" id="PF07715"/>
    </source>
</evidence>
<keyword evidence="8" id="KW-0408">Iron</keyword>
<evidence type="ECO:0008006" key="22">
    <source>
        <dbReference type="Google" id="ProtNLM"/>
    </source>
</evidence>
<dbReference type="GO" id="GO:0015344">
    <property type="term" value="F:siderophore uptake transmembrane transporter activity"/>
    <property type="evidence" value="ECO:0007669"/>
    <property type="project" value="TreeGrafter"/>
</dbReference>
<keyword evidence="6 14" id="KW-0812">Transmembrane</keyword>